<dbReference type="InterPro" id="IPR035979">
    <property type="entry name" value="RBD_domain_sf"/>
</dbReference>
<feature type="region of interest" description="Disordered" evidence="7">
    <location>
        <begin position="312"/>
        <end position="354"/>
    </location>
</feature>
<dbReference type="Gene3D" id="3.30.70.330">
    <property type="match status" value="1"/>
</dbReference>
<evidence type="ECO:0000256" key="4">
    <source>
        <dbReference type="ARBA" id="ARBA00022884"/>
    </source>
</evidence>
<dbReference type="GO" id="GO:0003729">
    <property type="term" value="F:mRNA binding"/>
    <property type="evidence" value="ECO:0007669"/>
    <property type="project" value="TreeGrafter"/>
</dbReference>
<dbReference type="CDD" id="cd00590">
    <property type="entry name" value="RRM_SF"/>
    <property type="match status" value="1"/>
</dbReference>
<evidence type="ECO:0000256" key="6">
    <source>
        <dbReference type="PROSITE-ProRule" id="PRU00176"/>
    </source>
</evidence>
<proteinExistence type="predicted"/>
<dbReference type="EMBL" id="HACG01040204">
    <property type="protein sequence ID" value="CEK87069.1"/>
    <property type="molecule type" value="Transcribed_RNA"/>
</dbReference>
<accession>A0A0B7B159</accession>
<dbReference type="SUPFAM" id="SSF54928">
    <property type="entry name" value="RNA-binding domain, RBD"/>
    <property type="match status" value="1"/>
</dbReference>
<dbReference type="Pfam" id="PF00076">
    <property type="entry name" value="RRM_1"/>
    <property type="match status" value="1"/>
</dbReference>
<feature type="non-terminal residue" evidence="10">
    <location>
        <position position="354"/>
    </location>
</feature>
<dbReference type="SMART" id="SM00360">
    <property type="entry name" value="RRM"/>
    <property type="match status" value="1"/>
</dbReference>
<dbReference type="InterPro" id="IPR050502">
    <property type="entry name" value="Euk_RNA-bind_prot"/>
</dbReference>
<dbReference type="Gene3D" id="6.10.140.2220">
    <property type="match status" value="1"/>
</dbReference>
<evidence type="ECO:0000313" key="10">
    <source>
        <dbReference type="EMBL" id="CEK87069.1"/>
    </source>
</evidence>
<evidence type="ECO:0000259" key="8">
    <source>
        <dbReference type="PROSITE" id="PS50102"/>
    </source>
</evidence>
<keyword evidence="3" id="KW-0862">Zinc</keyword>
<keyword evidence="1" id="KW-0479">Metal-binding</keyword>
<feature type="compositionally biased region" description="Basic and acidic residues" evidence="7">
    <location>
        <begin position="115"/>
        <end position="132"/>
    </location>
</feature>
<sequence length="354" mass="40468">MDQWDPMKDAFQNTRFNSYNEGVGRDLLGSNQLDKGARLCVQNVPVSLGRNGFYNMFSEYGKVVHHFLKDSGPSEVKTYGFITMENLQDAETAISKLNKKQMGQFTLRVSPALSEEERNRRKKLKQDEEKFSLVHRNPPVRTSLQDLTPQEYSRVKESLAHTQRTSGLDMERDDFLPRSQGIGRGIFHKMTEKGDGNHHPQGNQFHSMDTARGLNSSPVNSISNTTMPYGIMNMPDNYQGGGRGVFKHETVTTSPKSFQAERVKLCVFCYKEECVNVCARCKMYYCSYECQQKDWHNHKDICITIGEAFRSDTNPSSDSNGDNSQMNNPRHNFSSSTDVETMKYQMNKDTQIRN</sequence>
<dbReference type="InterPro" id="IPR000504">
    <property type="entry name" value="RRM_dom"/>
</dbReference>
<reference evidence="10" key="1">
    <citation type="submission" date="2014-12" db="EMBL/GenBank/DDBJ databases">
        <title>Insight into the proteome of Arion vulgaris.</title>
        <authorList>
            <person name="Aradska J."/>
            <person name="Bulat T."/>
            <person name="Smidak R."/>
            <person name="Sarate P."/>
            <person name="Gangsoo J."/>
            <person name="Sialana F."/>
            <person name="Bilban M."/>
            <person name="Lubec G."/>
        </authorList>
    </citation>
    <scope>NUCLEOTIDE SEQUENCE</scope>
    <source>
        <tissue evidence="10">Skin</tissue>
    </source>
</reference>
<evidence type="ECO:0008006" key="11">
    <source>
        <dbReference type="Google" id="ProtNLM"/>
    </source>
</evidence>
<feature type="domain" description="MYND-type" evidence="9">
    <location>
        <begin position="266"/>
        <end position="302"/>
    </location>
</feature>
<evidence type="ECO:0000259" key="9">
    <source>
        <dbReference type="PROSITE" id="PS50865"/>
    </source>
</evidence>
<dbReference type="AlphaFoldDB" id="A0A0B7B159"/>
<dbReference type="PANTHER" id="PTHR48025">
    <property type="entry name" value="OS02G0815200 PROTEIN"/>
    <property type="match status" value="1"/>
</dbReference>
<gene>
    <name evidence="10" type="primary">ORF157158</name>
</gene>
<feature type="region of interest" description="Disordered" evidence="7">
    <location>
        <begin position="110"/>
        <end position="143"/>
    </location>
</feature>
<evidence type="ECO:0000256" key="1">
    <source>
        <dbReference type="ARBA" id="ARBA00022723"/>
    </source>
</evidence>
<dbReference type="GO" id="GO:0008270">
    <property type="term" value="F:zinc ion binding"/>
    <property type="evidence" value="ECO:0007669"/>
    <property type="project" value="UniProtKB-KW"/>
</dbReference>
<feature type="compositionally biased region" description="Polar residues" evidence="7">
    <location>
        <begin position="312"/>
        <end position="339"/>
    </location>
</feature>
<evidence type="ECO:0000256" key="7">
    <source>
        <dbReference type="SAM" id="MobiDB-lite"/>
    </source>
</evidence>
<dbReference type="InterPro" id="IPR012677">
    <property type="entry name" value="Nucleotide-bd_a/b_plait_sf"/>
</dbReference>
<evidence type="ECO:0000256" key="2">
    <source>
        <dbReference type="ARBA" id="ARBA00022771"/>
    </source>
</evidence>
<keyword evidence="4 6" id="KW-0694">RNA-binding</keyword>
<dbReference type="InterPro" id="IPR002893">
    <property type="entry name" value="Znf_MYND"/>
</dbReference>
<dbReference type="PANTHER" id="PTHR48025:SF1">
    <property type="entry name" value="RRM DOMAIN-CONTAINING PROTEIN"/>
    <property type="match status" value="1"/>
</dbReference>
<feature type="domain" description="RRM" evidence="8">
    <location>
        <begin position="37"/>
        <end position="114"/>
    </location>
</feature>
<dbReference type="PROSITE" id="PS50102">
    <property type="entry name" value="RRM"/>
    <property type="match status" value="1"/>
</dbReference>
<organism evidence="10">
    <name type="scientific">Arion vulgaris</name>
    <dbReference type="NCBI Taxonomy" id="1028688"/>
    <lineage>
        <taxon>Eukaryota</taxon>
        <taxon>Metazoa</taxon>
        <taxon>Spiralia</taxon>
        <taxon>Lophotrochozoa</taxon>
        <taxon>Mollusca</taxon>
        <taxon>Gastropoda</taxon>
        <taxon>Heterobranchia</taxon>
        <taxon>Euthyneura</taxon>
        <taxon>Panpulmonata</taxon>
        <taxon>Eupulmonata</taxon>
        <taxon>Stylommatophora</taxon>
        <taxon>Helicina</taxon>
        <taxon>Arionoidea</taxon>
        <taxon>Arionidae</taxon>
        <taxon>Arion</taxon>
    </lineage>
</organism>
<dbReference type="SUPFAM" id="SSF144232">
    <property type="entry name" value="HIT/MYND zinc finger-like"/>
    <property type="match status" value="1"/>
</dbReference>
<evidence type="ECO:0000256" key="3">
    <source>
        <dbReference type="ARBA" id="ARBA00022833"/>
    </source>
</evidence>
<dbReference type="PROSITE" id="PS50865">
    <property type="entry name" value="ZF_MYND_2"/>
    <property type="match status" value="1"/>
</dbReference>
<keyword evidence="2 5" id="KW-0863">Zinc-finger</keyword>
<name>A0A0B7B159_9EUPU</name>
<evidence type="ECO:0000256" key="5">
    <source>
        <dbReference type="PROSITE-ProRule" id="PRU00134"/>
    </source>
</evidence>
<protein>
    <recommendedName>
        <fullName evidence="11">MYND-type domain-containing protein</fullName>
    </recommendedName>
</protein>